<protein>
    <recommendedName>
        <fullName evidence="3">VWFA domain-containing protein</fullName>
    </recommendedName>
</protein>
<accession>A0A8B6EH42</accession>
<dbReference type="Gene3D" id="3.40.50.410">
    <property type="entry name" value="von Willebrand factor, type A domain"/>
    <property type="match status" value="1"/>
</dbReference>
<name>A0A8B6EH42_MYTGA</name>
<feature type="non-terminal residue" evidence="1">
    <location>
        <position position="200"/>
    </location>
</feature>
<dbReference type="AlphaFoldDB" id="A0A8B6EH42"/>
<dbReference type="SUPFAM" id="SSF53300">
    <property type="entry name" value="vWA-like"/>
    <property type="match status" value="1"/>
</dbReference>
<keyword evidence="2" id="KW-1185">Reference proteome</keyword>
<proteinExistence type="predicted"/>
<dbReference type="InterPro" id="IPR036465">
    <property type="entry name" value="vWFA_dom_sf"/>
</dbReference>
<comment type="caution">
    <text evidence="1">The sequence shown here is derived from an EMBL/GenBank/DDBJ whole genome shotgun (WGS) entry which is preliminary data.</text>
</comment>
<evidence type="ECO:0008006" key="3">
    <source>
        <dbReference type="Google" id="ProtNLM"/>
    </source>
</evidence>
<evidence type="ECO:0000313" key="1">
    <source>
        <dbReference type="EMBL" id="VDI33376.1"/>
    </source>
</evidence>
<reference evidence="1" key="1">
    <citation type="submission" date="2018-11" db="EMBL/GenBank/DDBJ databases">
        <authorList>
            <person name="Alioto T."/>
            <person name="Alioto T."/>
        </authorList>
    </citation>
    <scope>NUCLEOTIDE SEQUENCE</scope>
</reference>
<evidence type="ECO:0000313" key="2">
    <source>
        <dbReference type="Proteomes" id="UP000596742"/>
    </source>
</evidence>
<dbReference type="Proteomes" id="UP000596742">
    <property type="component" value="Unassembled WGS sequence"/>
</dbReference>
<sequence length="200" mass="21234">VKQVWVTTGLDENIGLAVFGGENQLIHECTSDLDLIVRSIDKLEPCGDAPAIGGLLMGEAGVITGPRGNIGDFPLQGHIIIFTDSGSEGNISSSSTFSLAKGGIDLKSMLDSAKGSTSITLSLSSTGISLGSSLDGIDLYNHAGVESVVHSIVRLQTKVFYVQIGKHQKNAILERIVNETNGKILDTRDMHRLVQMTKVM</sequence>
<gene>
    <name evidence="1" type="ORF">MGAL_10B043858</name>
</gene>
<feature type="non-terminal residue" evidence="1">
    <location>
        <position position="1"/>
    </location>
</feature>
<organism evidence="1 2">
    <name type="scientific">Mytilus galloprovincialis</name>
    <name type="common">Mediterranean mussel</name>
    <dbReference type="NCBI Taxonomy" id="29158"/>
    <lineage>
        <taxon>Eukaryota</taxon>
        <taxon>Metazoa</taxon>
        <taxon>Spiralia</taxon>
        <taxon>Lophotrochozoa</taxon>
        <taxon>Mollusca</taxon>
        <taxon>Bivalvia</taxon>
        <taxon>Autobranchia</taxon>
        <taxon>Pteriomorphia</taxon>
        <taxon>Mytilida</taxon>
        <taxon>Mytiloidea</taxon>
        <taxon>Mytilidae</taxon>
        <taxon>Mytilinae</taxon>
        <taxon>Mytilus</taxon>
    </lineage>
</organism>
<dbReference type="EMBL" id="UYJE01005030">
    <property type="protein sequence ID" value="VDI33376.1"/>
    <property type="molecule type" value="Genomic_DNA"/>
</dbReference>